<dbReference type="AlphaFoldDB" id="A0A1J1IMM4"/>
<sequence length="59" mass="6735">MVGEFNGKVCLVTTIAFNFMNILNSFYECDIPTNTRVEACYEGEMMILIMLADYAEIKI</sequence>
<evidence type="ECO:0000313" key="2">
    <source>
        <dbReference type="Proteomes" id="UP000183832"/>
    </source>
</evidence>
<dbReference type="EMBL" id="CVRI01000054">
    <property type="protein sequence ID" value="CRL00342.1"/>
    <property type="molecule type" value="Genomic_DNA"/>
</dbReference>
<reference evidence="1 2" key="1">
    <citation type="submission" date="2015-04" db="EMBL/GenBank/DDBJ databases">
        <authorList>
            <person name="Syromyatnikov M.Y."/>
            <person name="Popov V.N."/>
        </authorList>
    </citation>
    <scope>NUCLEOTIDE SEQUENCE [LARGE SCALE GENOMIC DNA]</scope>
</reference>
<accession>A0A1J1IMM4</accession>
<evidence type="ECO:0000313" key="1">
    <source>
        <dbReference type="EMBL" id="CRL00342.1"/>
    </source>
</evidence>
<keyword evidence="2" id="KW-1185">Reference proteome</keyword>
<dbReference type="Proteomes" id="UP000183832">
    <property type="component" value="Unassembled WGS sequence"/>
</dbReference>
<name>A0A1J1IMM4_9DIPT</name>
<gene>
    <name evidence="1" type="ORF">CLUMA_CG013615</name>
</gene>
<proteinExistence type="predicted"/>
<organism evidence="1 2">
    <name type="scientific">Clunio marinus</name>
    <dbReference type="NCBI Taxonomy" id="568069"/>
    <lineage>
        <taxon>Eukaryota</taxon>
        <taxon>Metazoa</taxon>
        <taxon>Ecdysozoa</taxon>
        <taxon>Arthropoda</taxon>
        <taxon>Hexapoda</taxon>
        <taxon>Insecta</taxon>
        <taxon>Pterygota</taxon>
        <taxon>Neoptera</taxon>
        <taxon>Endopterygota</taxon>
        <taxon>Diptera</taxon>
        <taxon>Nematocera</taxon>
        <taxon>Chironomoidea</taxon>
        <taxon>Chironomidae</taxon>
        <taxon>Clunio</taxon>
    </lineage>
</organism>
<protein>
    <submittedName>
        <fullName evidence="1">CLUMA_CG013615, isoform A</fullName>
    </submittedName>
</protein>